<feature type="non-terminal residue" evidence="1">
    <location>
        <position position="88"/>
    </location>
</feature>
<proteinExistence type="predicted"/>
<accession>X1I2T6</accession>
<gene>
    <name evidence="1" type="ORF">S03H2_67529</name>
</gene>
<protein>
    <submittedName>
        <fullName evidence="1">Uncharacterized protein</fullName>
    </submittedName>
</protein>
<evidence type="ECO:0000313" key="1">
    <source>
        <dbReference type="EMBL" id="GAH76726.1"/>
    </source>
</evidence>
<comment type="caution">
    <text evidence="1">The sequence shown here is derived from an EMBL/GenBank/DDBJ whole genome shotgun (WGS) entry which is preliminary data.</text>
</comment>
<dbReference type="AlphaFoldDB" id="X1I2T6"/>
<reference evidence="1" key="1">
    <citation type="journal article" date="2014" name="Front. Microbiol.">
        <title>High frequency of phylogenetically diverse reductive dehalogenase-homologous genes in deep subseafloor sedimentary metagenomes.</title>
        <authorList>
            <person name="Kawai M."/>
            <person name="Futagami T."/>
            <person name="Toyoda A."/>
            <person name="Takaki Y."/>
            <person name="Nishi S."/>
            <person name="Hori S."/>
            <person name="Arai W."/>
            <person name="Tsubouchi T."/>
            <person name="Morono Y."/>
            <person name="Uchiyama I."/>
            <person name="Ito T."/>
            <person name="Fujiyama A."/>
            <person name="Inagaki F."/>
            <person name="Takami H."/>
        </authorList>
    </citation>
    <scope>NUCLEOTIDE SEQUENCE</scope>
    <source>
        <strain evidence="1">Expedition CK06-06</strain>
    </source>
</reference>
<sequence>MEEEKEEAPAIEVPVELPQKITVEKVEEGEVSPEIEIKKEVTSEEKPPVTEPAIVKTPEAESEVNVLKESEIVTEKKVYTVQVGAFSR</sequence>
<name>X1I2T6_9ZZZZ</name>
<dbReference type="EMBL" id="BARU01044232">
    <property type="protein sequence ID" value="GAH76726.1"/>
    <property type="molecule type" value="Genomic_DNA"/>
</dbReference>
<organism evidence="1">
    <name type="scientific">marine sediment metagenome</name>
    <dbReference type="NCBI Taxonomy" id="412755"/>
    <lineage>
        <taxon>unclassified sequences</taxon>
        <taxon>metagenomes</taxon>
        <taxon>ecological metagenomes</taxon>
    </lineage>
</organism>